<dbReference type="PROSITE" id="PS51740">
    <property type="entry name" value="SPOVT_ABRB"/>
    <property type="match status" value="1"/>
</dbReference>
<proteinExistence type="predicted"/>
<evidence type="ECO:0000313" key="5">
    <source>
        <dbReference type="Proteomes" id="UP000308000"/>
    </source>
</evidence>
<feature type="compositionally biased region" description="Polar residues" evidence="2">
    <location>
        <begin position="1"/>
        <end position="22"/>
    </location>
</feature>
<dbReference type="Proteomes" id="UP000308000">
    <property type="component" value="Unassembled WGS sequence"/>
</dbReference>
<dbReference type="EMBL" id="VBRC01000004">
    <property type="protein sequence ID" value="TLK28918.1"/>
    <property type="molecule type" value="Genomic_DNA"/>
</dbReference>
<dbReference type="AlphaFoldDB" id="A0AAJ5F5X6"/>
<protein>
    <submittedName>
        <fullName evidence="4">AbrB/MazE/SpoVT family DNA-binding domain-containing protein</fullName>
    </submittedName>
</protein>
<evidence type="ECO:0000313" key="4">
    <source>
        <dbReference type="EMBL" id="TLK28918.1"/>
    </source>
</evidence>
<feature type="domain" description="SpoVT-AbrB" evidence="3">
    <location>
        <begin position="17"/>
        <end position="62"/>
    </location>
</feature>
<dbReference type="Gene3D" id="2.10.260.10">
    <property type="match status" value="1"/>
</dbReference>
<name>A0AAJ5F5X6_9DEIO</name>
<evidence type="ECO:0000256" key="1">
    <source>
        <dbReference type="PROSITE-ProRule" id="PRU01076"/>
    </source>
</evidence>
<gene>
    <name evidence="4" type="ORF">FCS05_07070</name>
</gene>
<feature type="region of interest" description="Disordered" evidence="2">
    <location>
        <begin position="1"/>
        <end position="28"/>
    </location>
</feature>
<dbReference type="SUPFAM" id="SSF89447">
    <property type="entry name" value="AbrB/MazE/MraZ-like"/>
    <property type="match status" value="1"/>
</dbReference>
<dbReference type="SMART" id="SM00966">
    <property type="entry name" value="SpoVT_AbrB"/>
    <property type="match status" value="1"/>
</dbReference>
<accession>A0AAJ5F5X6</accession>
<dbReference type="InterPro" id="IPR007159">
    <property type="entry name" value="SpoVT-AbrB_dom"/>
</dbReference>
<reference evidence="4 5" key="1">
    <citation type="submission" date="2019-04" db="EMBL/GenBank/DDBJ databases">
        <title>Deinococcus metalilatus MA1002 mutant No.5.</title>
        <authorList>
            <person name="Park W."/>
            <person name="Park C."/>
        </authorList>
    </citation>
    <scope>NUCLEOTIDE SEQUENCE [LARGE SCALE GENOMIC DNA]</scope>
    <source>
        <strain evidence="4 5">MA1002-m5</strain>
    </source>
</reference>
<organism evidence="4 5">
    <name type="scientific">Deinococcus metallilatus</name>
    <dbReference type="NCBI Taxonomy" id="1211322"/>
    <lineage>
        <taxon>Bacteria</taxon>
        <taxon>Thermotogati</taxon>
        <taxon>Deinococcota</taxon>
        <taxon>Deinococci</taxon>
        <taxon>Deinococcales</taxon>
        <taxon>Deinococcaceae</taxon>
        <taxon>Deinococcus</taxon>
    </lineage>
</organism>
<dbReference type="GO" id="GO:0003677">
    <property type="term" value="F:DNA binding"/>
    <property type="evidence" value="ECO:0007669"/>
    <property type="project" value="UniProtKB-UniRule"/>
</dbReference>
<keyword evidence="1 4" id="KW-0238">DNA-binding</keyword>
<comment type="caution">
    <text evidence="4">The sequence shown here is derived from an EMBL/GenBank/DDBJ whole genome shotgun (WGS) entry which is preliminary data.</text>
</comment>
<sequence length="96" mass="10637">MSRQATRQATGSRSSQAHTSNMGAKGRTVVPQAVREVLHVGEGDTLLYVVEGEQVRLTTRQQLAQELYGSLAEPDGRDFTQELLEERRAEAERAKP</sequence>
<evidence type="ECO:0000256" key="2">
    <source>
        <dbReference type="SAM" id="MobiDB-lite"/>
    </source>
</evidence>
<evidence type="ECO:0000259" key="3">
    <source>
        <dbReference type="PROSITE" id="PS51740"/>
    </source>
</evidence>
<dbReference type="InterPro" id="IPR037914">
    <property type="entry name" value="SpoVT-AbrB_sf"/>
</dbReference>